<dbReference type="Pfam" id="PF00271">
    <property type="entry name" value="Helicase_C"/>
    <property type="match status" value="1"/>
</dbReference>
<reference evidence="8" key="1">
    <citation type="submission" date="2021-01" db="EMBL/GenBank/DDBJ databases">
        <authorList>
            <person name="Corre E."/>
            <person name="Pelletier E."/>
            <person name="Niang G."/>
            <person name="Scheremetjew M."/>
            <person name="Finn R."/>
            <person name="Kale V."/>
            <person name="Holt S."/>
            <person name="Cochrane G."/>
            <person name="Meng A."/>
            <person name="Brown T."/>
            <person name="Cohen L."/>
        </authorList>
    </citation>
    <scope>NUCLEOTIDE SEQUENCE</scope>
    <source>
        <strain evidence="8">FSP1.4</strain>
    </source>
</reference>
<evidence type="ECO:0000256" key="6">
    <source>
        <dbReference type="RuleBase" id="RU365068"/>
    </source>
</evidence>
<dbReference type="SMART" id="SM00490">
    <property type="entry name" value="HELICc"/>
    <property type="match status" value="1"/>
</dbReference>
<comment type="catalytic activity">
    <reaction evidence="6">
        <text>ATP + H2O = ADP + phosphate + H(+)</text>
        <dbReference type="Rhea" id="RHEA:13065"/>
        <dbReference type="ChEBI" id="CHEBI:15377"/>
        <dbReference type="ChEBI" id="CHEBI:15378"/>
        <dbReference type="ChEBI" id="CHEBI:30616"/>
        <dbReference type="ChEBI" id="CHEBI:43474"/>
        <dbReference type="ChEBI" id="CHEBI:456216"/>
        <dbReference type="EC" id="3.6.4.13"/>
    </reaction>
</comment>
<dbReference type="SMART" id="SM01178">
    <property type="entry name" value="DUF4217"/>
    <property type="match status" value="1"/>
</dbReference>
<keyword evidence="3 6" id="KW-0347">Helicase</keyword>
<protein>
    <recommendedName>
        <fullName evidence="6">ATP-dependent RNA helicase</fullName>
        <ecNumber evidence="6">3.6.4.13</ecNumber>
    </recommendedName>
</protein>
<organism evidence="8">
    <name type="scientific">Euplotes harpa</name>
    <dbReference type="NCBI Taxonomy" id="151035"/>
    <lineage>
        <taxon>Eukaryota</taxon>
        <taxon>Sar</taxon>
        <taxon>Alveolata</taxon>
        <taxon>Ciliophora</taxon>
        <taxon>Intramacronucleata</taxon>
        <taxon>Spirotrichea</taxon>
        <taxon>Hypotrichia</taxon>
        <taxon>Euplotida</taxon>
        <taxon>Euplotidae</taxon>
        <taxon>Euplotes</taxon>
    </lineage>
</organism>
<dbReference type="PROSITE" id="PS51194">
    <property type="entry name" value="HELICASE_CTER"/>
    <property type="match status" value="1"/>
</dbReference>
<comment type="function">
    <text evidence="6">RNA helicase.</text>
</comment>
<proteinExistence type="inferred from homology"/>
<dbReference type="GO" id="GO:0003724">
    <property type="term" value="F:RNA helicase activity"/>
    <property type="evidence" value="ECO:0007669"/>
    <property type="project" value="UniProtKB-EC"/>
</dbReference>
<dbReference type="EC" id="3.6.4.13" evidence="6"/>
<evidence type="ECO:0000256" key="2">
    <source>
        <dbReference type="ARBA" id="ARBA00022801"/>
    </source>
</evidence>
<dbReference type="EMBL" id="HBII01008089">
    <property type="protein sequence ID" value="CAE0344657.1"/>
    <property type="molecule type" value="Transcribed_RNA"/>
</dbReference>
<evidence type="ECO:0000259" key="7">
    <source>
        <dbReference type="PROSITE" id="PS51194"/>
    </source>
</evidence>
<name>A0A7S3J391_9SPIT</name>
<dbReference type="GO" id="GO:0005524">
    <property type="term" value="F:ATP binding"/>
    <property type="evidence" value="ECO:0007669"/>
    <property type="project" value="UniProtKB-UniRule"/>
</dbReference>
<accession>A0A7S3J391</accession>
<keyword evidence="5 6" id="KW-0694">RNA-binding</keyword>
<dbReference type="InterPro" id="IPR001650">
    <property type="entry name" value="Helicase_C-like"/>
</dbReference>
<dbReference type="CDD" id="cd18787">
    <property type="entry name" value="SF2_C_DEAD"/>
    <property type="match status" value="1"/>
</dbReference>
<keyword evidence="2 6" id="KW-0378">Hydrolase</keyword>
<evidence type="ECO:0000313" key="8">
    <source>
        <dbReference type="EMBL" id="CAE0344657.1"/>
    </source>
</evidence>
<keyword evidence="4 6" id="KW-0067">ATP-binding</keyword>
<dbReference type="InterPro" id="IPR027417">
    <property type="entry name" value="P-loop_NTPase"/>
</dbReference>
<dbReference type="InterPro" id="IPR025313">
    <property type="entry name" value="SPB4-like_CTE"/>
</dbReference>
<feature type="domain" description="Helicase C-terminal" evidence="7">
    <location>
        <begin position="1"/>
        <end position="106"/>
    </location>
</feature>
<evidence type="ECO:0000256" key="1">
    <source>
        <dbReference type="ARBA" id="ARBA00022741"/>
    </source>
</evidence>
<evidence type="ECO:0000313" key="9">
    <source>
        <dbReference type="EMBL" id="CAE0344658.1"/>
    </source>
</evidence>
<dbReference type="PANTHER" id="PTHR24031">
    <property type="entry name" value="RNA HELICASE"/>
    <property type="match status" value="1"/>
</dbReference>
<sequence length="194" mass="22484">MEIHGRQKQIKRTAIYFEFVERKHAFLFATDIASRGMDFPAVDWVIQVDLPEDTDTYIHRVGRTARYKFKGSSLLMVLPSETKFIDRLTRLNINMKKLKANPNRTLTITSALQRINAENSDLMHLAQKAFICYIKSVFKNGDREVFDITKIDHEALAQSLGLVTTPVIELVQESEDKNTKISKLRKLREKIKMK</sequence>
<dbReference type="AlphaFoldDB" id="A0A7S3J391"/>
<dbReference type="SUPFAM" id="SSF52540">
    <property type="entry name" value="P-loop containing nucleoside triphosphate hydrolases"/>
    <property type="match status" value="1"/>
</dbReference>
<keyword evidence="1 6" id="KW-0547">Nucleotide-binding</keyword>
<dbReference type="Pfam" id="PF13959">
    <property type="entry name" value="CTE_SPB4"/>
    <property type="match status" value="1"/>
</dbReference>
<evidence type="ECO:0000256" key="5">
    <source>
        <dbReference type="ARBA" id="ARBA00022884"/>
    </source>
</evidence>
<evidence type="ECO:0000256" key="4">
    <source>
        <dbReference type="ARBA" id="ARBA00022840"/>
    </source>
</evidence>
<evidence type="ECO:0000256" key="3">
    <source>
        <dbReference type="ARBA" id="ARBA00022806"/>
    </source>
</evidence>
<dbReference type="Gene3D" id="3.40.50.300">
    <property type="entry name" value="P-loop containing nucleotide triphosphate hydrolases"/>
    <property type="match status" value="1"/>
</dbReference>
<dbReference type="GO" id="GO:0003723">
    <property type="term" value="F:RNA binding"/>
    <property type="evidence" value="ECO:0007669"/>
    <property type="project" value="UniProtKB-UniRule"/>
</dbReference>
<comment type="similarity">
    <text evidence="6">Belongs to the DEAD box helicase family.</text>
</comment>
<dbReference type="GO" id="GO:0016787">
    <property type="term" value="F:hydrolase activity"/>
    <property type="evidence" value="ECO:0007669"/>
    <property type="project" value="UniProtKB-KW"/>
</dbReference>
<comment type="domain">
    <text evidence="6">The Q motif is unique to and characteristic of the DEAD box family of RNA helicases and controls ATP binding and hydrolysis.</text>
</comment>
<gene>
    <name evidence="8" type="ORF">EHAR0213_LOCUS3566</name>
    <name evidence="9" type="ORF">EHAR0213_LOCUS3567</name>
</gene>
<dbReference type="EMBL" id="HBII01008090">
    <property type="protein sequence ID" value="CAE0344658.1"/>
    <property type="molecule type" value="Transcribed_RNA"/>
</dbReference>